<protein>
    <recommendedName>
        <fullName evidence="3">DNA methylase N-4/N-6 domain-containing protein</fullName>
    </recommendedName>
</protein>
<dbReference type="GO" id="GO:0032259">
    <property type="term" value="P:methylation"/>
    <property type="evidence" value="ECO:0007669"/>
    <property type="project" value="UniProtKB-KW"/>
</dbReference>
<evidence type="ECO:0000256" key="1">
    <source>
        <dbReference type="ARBA" id="ARBA00022603"/>
    </source>
</evidence>
<gene>
    <name evidence="4" type="ORF">KBB96_05020</name>
</gene>
<dbReference type="RefSeq" id="WP_211633027.1">
    <property type="nucleotide sequence ID" value="NZ_CP073100.1"/>
</dbReference>
<accession>A0A975PFV4</accession>
<dbReference type="KEGG" id="lamb:KBB96_05020"/>
<dbReference type="Gene3D" id="3.40.50.150">
    <property type="entry name" value="Vaccinia Virus protein VP39"/>
    <property type="match status" value="1"/>
</dbReference>
<dbReference type="AlphaFoldDB" id="A0A975PFV4"/>
<dbReference type="EMBL" id="CP073100">
    <property type="protein sequence ID" value="QUE52254.1"/>
    <property type="molecule type" value="Genomic_DNA"/>
</dbReference>
<dbReference type="GO" id="GO:0003677">
    <property type="term" value="F:DNA binding"/>
    <property type="evidence" value="ECO:0007669"/>
    <property type="project" value="InterPro"/>
</dbReference>
<name>A0A975PFV4_9BACT</name>
<dbReference type="Pfam" id="PF01555">
    <property type="entry name" value="N6_N4_Mtase"/>
    <property type="match status" value="1"/>
</dbReference>
<keyword evidence="5" id="KW-1185">Reference proteome</keyword>
<dbReference type="GO" id="GO:0008170">
    <property type="term" value="F:N-methyltransferase activity"/>
    <property type="evidence" value="ECO:0007669"/>
    <property type="project" value="InterPro"/>
</dbReference>
<feature type="domain" description="DNA methylase N-4/N-6" evidence="3">
    <location>
        <begin position="97"/>
        <end position="190"/>
    </location>
</feature>
<evidence type="ECO:0000256" key="2">
    <source>
        <dbReference type="ARBA" id="ARBA00022679"/>
    </source>
</evidence>
<evidence type="ECO:0000313" key="4">
    <source>
        <dbReference type="EMBL" id="QUE52254.1"/>
    </source>
</evidence>
<evidence type="ECO:0000259" key="3">
    <source>
        <dbReference type="Pfam" id="PF01555"/>
    </source>
</evidence>
<organism evidence="4 5">
    <name type="scientific">Luteolibacter ambystomatis</name>
    <dbReference type="NCBI Taxonomy" id="2824561"/>
    <lineage>
        <taxon>Bacteria</taxon>
        <taxon>Pseudomonadati</taxon>
        <taxon>Verrucomicrobiota</taxon>
        <taxon>Verrucomicrobiia</taxon>
        <taxon>Verrucomicrobiales</taxon>
        <taxon>Verrucomicrobiaceae</taxon>
        <taxon>Luteolibacter</taxon>
    </lineage>
</organism>
<proteinExistence type="predicted"/>
<dbReference type="InterPro" id="IPR002941">
    <property type="entry name" value="DNA_methylase_N4/N6"/>
</dbReference>
<reference evidence="4" key="1">
    <citation type="submission" date="2021-04" db="EMBL/GenBank/DDBJ databases">
        <title>Luteolibacter sp. 32A isolated from the skin of an Anderson's salamander (Ambystoma andersonii).</title>
        <authorList>
            <person name="Spergser J."/>
            <person name="Busse H.-J."/>
        </authorList>
    </citation>
    <scope>NUCLEOTIDE SEQUENCE</scope>
    <source>
        <strain evidence="4">32A</strain>
    </source>
</reference>
<sequence length="220" mass="24723">MTLKLPLSPITTSVVSNPKRANQWGSNRYGGNCDGRIFADLVLRYGAKSVADPMMGSGTTRDCIADFNTGGAGIAYWGGDLNQGFNLAEQDLPGKFDLVWIHPPYWNLIRYSHRPGDLSSAATYEEFLERLETCLARCYKALNPGGRLAILIGDLHRDGRYIPICRDVMNMEGRLGQIRTVIMNEQKNCWSDIIPMRQRRLPLDGIQVRHDCCIVFKKLS</sequence>
<evidence type="ECO:0000313" key="5">
    <source>
        <dbReference type="Proteomes" id="UP000676169"/>
    </source>
</evidence>
<dbReference type="SUPFAM" id="SSF53335">
    <property type="entry name" value="S-adenosyl-L-methionine-dependent methyltransferases"/>
    <property type="match status" value="1"/>
</dbReference>
<dbReference type="Proteomes" id="UP000676169">
    <property type="component" value="Chromosome"/>
</dbReference>
<keyword evidence="2" id="KW-0808">Transferase</keyword>
<dbReference type="InterPro" id="IPR029063">
    <property type="entry name" value="SAM-dependent_MTases_sf"/>
</dbReference>
<keyword evidence="1" id="KW-0489">Methyltransferase</keyword>